<proteinExistence type="inferred from homology"/>
<dbReference type="InterPro" id="IPR050090">
    <property type="entry name" value="Tyrosine_recombinase_XerCD"/>
</dbReference>
<gene>
    <name evidence="7" type="ORF">OCV99_09860</name>
</gene>
<dbReference type="InterPro" id="IPR002104">
    <property type="entry name" value="Integrase_catalytic"/>
</dbReference>
<comment type="caution">
    <text evidence="7">The sequence shown here is derived from an EMBL/GenBank/DDBJ whole genome shotgun (WGS) entry which is preliminary data.</text>
</comment>
<organism evidence="7 8">
    <name type="scientific">Dorea acetigenes</name>
    <dbReference type="NCBI Taxonomy" id="2981787"/>
    <lineage>
        <taxon>Bacteria</taxon>
        <taxon>Bacillati</taxon>
        <taxon>Bacillota</taxon>
        <taxon>Clostridia</taxon>
        <taxon>Lachnospirales</taxon>
        <taxon>Lachnospiraceae</taxon>
        <taxon>Dorea</taxon>
    </lineage>
</organism>
<evidence type="ECO:0000259" key="6">
    <source>
        <dbReference type="PROSITE" id="PS51900"/>
    </source>
</evidence>
<dbReference type="Proteomes" id="UP001652431">
    <property type="component" value="Unassembled WGS sequence"/>
</dbReference>
<evidence type="ECO:0000256" key="1">
    <source>
        <dbReference type="ARBA" id="ARBA00008857"/>
    </source>
</evidence>
<keyword evidence="3" id="KW-0233">DNA recombination</keyword>
<evidence type="ECO:0000313" key="8">
    <source>
        <dbReference type="Proteomes" id="UP001652431"/>
    </source>
</evidence>
<dbReference type="InterPro" id="IPR011010">
    <property type="entry name" value="DNA_brk_join_enz"/>
</dbReference>
<evidence type="ECO:0000313" key="7">
    <source>
        <dbReference type="EMBL" id="MCU6686844.1"/>
    </source>
</evidence>
<dbReference type="PANTHER" id="PTHR30349:SF41">
    <property type="entry name" value="INTEGRASE_RECOMBINASE PROTEIN MJ0367-RELATED"/>
    <property type="match status" value="1"/>
</dbReference>
<reference evidence="7 8" key="1">
    <citation type="journal article" date="2021" name="ISME Commun">
        <title>Automated analysis of genomic sequences facilitates high-throughput and comprehensive description of bacteria.</title>
        <authorList>
            <person name="Hitch T.C.A."/>
        </authorList>
    </citation>
    <scope>NUCLEOTIDE SEQUENCE [LARGE SCALE GENOMIC DNA]</scope>
    <source>
        <strain evidence="7 8">Sanger_03</strain>
    </source>
</reference>
<dbReference type="Pfam" id="PF00589">
    <property type="entry name" value="Phage_integrase"/>
    <property type="match status" value="1"/>
</dbReference>
<dbReference type="Gene3D" id="1.10.150.130">
    <property type="match status" value="1"/>
</dbReference>
<name>A0ABT2RN49_9FIRM</name>
<dbReference type="InterPro" id="IPR010998">
    <property type="entry name" value="Integrase_recombinase_N"/>
</dbReference>
<evidence type="ECO:0000259" key="5">
    <source>
        <dbReference type="PROSITE" id="PS51898"/>
    </source>
</evidence>
<comment type="similarity">
    <text evidence="1">Belongs to the 'phage' integrase family.</text>
</comment>
<protein>
    <submittedName>
        <fullName evidence="7">Tyrosine-type recombinase/integrase</fullName>
    </submittedName>
</protein>
<evidence type="ECO:0000256" key="4">
    <source>
        <dbReference type="PROSITE-ProRule" id="PRU01248"/>
    </source>
</evidence>
<accession>A0ABT2RN49</accession>
<evidence type="ECO:0000256" key="2">
    <source>
        <dbReference type="ARBA" id="ARBA00023125"/>
    </source>
</evidence>
<dbReference type="PROSITE" id="PS51900">
    <property type="entry name" value="CB"/>
    <property type="match status" value="1"/>
</dbReference>
<dbReference type="RefSeq" id="WP_158370202.1">
    <property type="nucleotide sequence ID" value="NZ_JAOQJU010000010.1"/>
</dbReference>
<keyword evidence="2 4" id="KW-0238">DNA-binding</keyword>
<dbReference type="EMBL" id="JAOQJU010000010">
    <property type="protein sequence ID" value="MCU6686844.1"/>
    <property type="molecule type" value="Genomic_DNA"/>
</dbReference>
<evidence type="ECO:0000256" key="3">
    <source>
        <dbReference type="ARBA" id="ARBA00023172"/>
    </source>
</evidence>
<dbReference type="Gene3D" id="1.10.443.10">
    <property type="entry name" value="Intergrase catalytic core"/>
    <property type="match status" value="1"/>
</dbReference>
<sequence>MSRINSKSFDLARAISEFLTDYAPMHLTNSEHTLHSYETAITLYIGYLENECGIKPANFSPQCFEETKVEGWMEWLSNERGCSPQSCNTRLSSFRKFIKYLSSRNPKYLYLLDEVSKVPLRKKTKKKVSGLSREAIKVILAEPDTTHKTGIRDLALMVILYATAARIDEILSIRIKELKLDIEKPYVVIIGKGDKVRTLYLLPKAVAHIRLYIKVFHGSNPKPDSFLFFSRNKGTMEKLSQSAVRKMMKKYASACHEKCADVPLDLHAHQFRHAKASHWLEDGMNIAQISFLLGHSQLETTMIYLDITTEQEAAALATLEDESDRNAVPKWNPDTDSLSSICGLRKLQ</sequence>
<dbReference type="InterPro" id="IPR044068">
    <property type="entry name" value="CB"/>
</dbReference>
<dbReference type="SUPFAM" id="SSF56349">
    <property type="entry name" value="DNA breaking-rejoining enzymes"/>
    <property type="match status" value="1"/>
</dbReference>
<dbReference type="PANTHER" id="PTHR30349">
    <property type="entry name" value="PHAGE INTEGRASE-RELATED"/>
    <property type="match status" value="1"/>
</dbReference>
<keyword evidence="8" id="KW-1185">Reference proteome</keyword>
<feature type="domain" description="Core-binding (CB)" evidence="6">
    <location>
        <begin position="9"/>
        <end position="102"/>
    </location>
</feature>
<dbReference type="InterPro" id="IPR013762">
    <property type="entry name" value="Integrase-like_cat_sf"/>
</dbReference>
<dbReference type="PROSITE" id="PS51898">
    <property type="entry name" value="TYR_RECOMBINASE"/>
    <property type="match status" value="1"/>
</dbReference>
<feature type="domain" description="Tyr recombinase" evidence="5">
    <location>
        <begin position="126"/>
        <end position="317"/>
    </location>
</feature>